<protein>
    <submittedName>
        <fullName evidence="1">Uncharacterized protein</fullName>
    </submittedName>
</protein>
<dbReference type="RefSeq" id="XP_004361262.1">
    <property type="nucleotide sequence ID" value="XM_004361205.1"/>
</dbReference>
<dbReference type="EMBL" id="GL883008">
    <property type="protein sequence ID" value="EGG23411.1"/>
    <property type="molecule type" value="Genomic_DNA"/>
</dbReference>
<reference evidence="2" key="1">
    <citation type="journal article" date="2011" name="Genome Res.">
        <title>Phylogeny-wide analysis of social amoeba genomes highlights ancient origins for complex intercellular communication.</title>
        <authorList>
            <person name="Heidel A.J."/>
            <person name="Lawal H.M."/>
            <person name="Felder M."/>
            <person name="Schilde C."/>
            <person name="Helps N.R."/>
            <person name="Tunggal B."/>
            <person name="Rivero F."/>
            <person name="John U."/>
            <person name="Schleicher M."/>
            <person name="Eichinger L."/>
            <person name="Platzer M."/>
            <person name="Noegel A.A."/>
            <person name="Schaap P."/>
            <person name="Gloeckner G."/>
        </authorList>
    </citation>
    <scope>NUCLEOTIDE SEQUENCE [LARGE SCALE GENOMIC DNA]</scope>
    <source>
        <strain evidence="2">SH3</strain>
    </source>
</reference>
<evidence type="ECO:0000313" key="2">
    <source>
        <dbReference type="Proteomes" id="UP000007797"/>
    </source>
</evidence>
<keyword evidence="2" id="KW-1185">Reference proteome</keyword>
<dbReference type="GeneID" id="14875744"/>
<dbReference type="Proteomes" id="UP000007797">
    <property type="component" value="Unassembled WGS sequence"/>
</dbReference>
<dbReference type="KEGG" id="dfa:DFA_05543"/>
<organism evidence="1 2">
    <name type="scientific">Cavenderia fasciculata</name>
    <name type="common">Slime mold</name>
    <name type="synonym">Dictyostelium fasciculatum</name>
    <dbReference type="NCBI Taxonomy" id="261658"/>
    <lineage>
        <taxon>Eukaryota</taxon>
        <taxon>Amoebozoa</taxon>
        <taxon>Evosea</taxon>
        <taxon>Eumycetozoa</taxon>
        <taxon>Dictyostelia</taxon>
        <taxon>Acytosteliales</taxon>
        <taxon>Cavenderiaceae</taxon>
        <taxon>Cavenderia</taxon>
    </lineage>
</organism>
<evidence type="ECO:0000313" key="1">
    <source>
        <dbReference type="EMBL" id="EGG23411.1"/>
    </source>
</evidence>
<sequence>MYDDKLSSIAIDHVKQRISTSSPYCYHSVYSSSSTQLSSLRFFHVWNNFFWLSQLKSWCMQKPSCRRHNIYNIRSSHLHTCAYTDRFSGADIRQYRHRVTIFFTKHHYGGNLFKECLKGYRGHDIVFGLGSNSDDKEEFIGQDEEEFIDFYNDDEEEDIDADVEEHNDNFANSKKKESLIGHLISNYTTTPFGWWEDVLVSAKWSHISSEDDELMDEKVGVDVQMEPLSGGQDDDDGDDDHHAFTDFQDEEKTVGPHMTWPRVCN</sequence>
<proteinExistence type="predicted"/>
<accession>F4PLI9</accession>
<dbReference type="AlphaFoldDB" id="F4PLI9"/>
<name>F4PLI9_CACFS</name>
<gene>
    <name evidence="1" type="ORF">DFA_05543</name>
</gene>